<dbReference type="GO" id="GO:0016020">
    <property type="term" value="C:membrane"/>
    <property type="evidence" value="ECO:0007669"/>
    <property type="project" value="UniProtKB-SubCell"/>
</dbReference>
<sequence>MLHKLLLFFLFFVPINGYKILIFNPKLAHSHINFIGQMTRLLIEAGHDVVVISINANPELKDPYHAPGKIYYSKPSQVLVDLLKRKDFNKMFWKLPDGVMPKIRLVSSFVEAVRAQGETSFYDQDLENFVLSQNFDAALAEDIYPVVFGLFKHWKINTTMVFFSSIMHDLFYPMYGIPFPTSYLPSLMSPFHDKMTYGDRVLNILLYNFFPYLISQDSDYGTLKDLFDERFGKGFYEGNKIMTKCSFAFINSNPYLDIPSPKSPKMIEIGGIGIPKQKPLDKEFDEILNRRNKTIYMSFGTLAKSSFMEQDMKDDIIKTIKSLPDITFIWKYETPEDGLGDGVDNLILSKWVPQSDLLNDKRLSLFITHGGMASIIELAFTNVTALAIPGGADQPRNAKLLERLEIGATDSRSILNDPEAFRKKILETMNNEKYKQNSIRTAEMLKSRYPTSEELFVKSVEFACKFGQLPMIFVFQI</sequence>
<dbReference type="WBParaSite" id="PTRK_0000942200.1">
    <property type="protein sequence ID" value="PTRK_0000942200.1"/>
    <property type="gene ID" value="PTRK_0000942200"/>
</dbReference>
<feature type="chain" id="PRO_5005891918" description="glucuronosyltransferase" evidence="11">
    <location>
        <begin position="18"/>
        <end position="477"/>
    </location>
</feature>
<keyword evidence="9" id="KW-0472">Membrane</keyword>
<comment type="catalytic activity">
    <reaction evidence="10">
        <text>glucuronate acceptor + UDP-alpha-D-glucuronate = acceptor beta-D-glucuronoside + UDP + H(+)</text>
        <dbReference type="Rhea" id="RHEA:21032"/>
        <dbReference type="ChEBI" id="CHEBI:15378"/>
        <dbReference type="ChEBI" id="CHEBI:58052"/>
        <dbReference type="ChEBI" id="CHEBI:58223"/>
        <dbReference type="ChEBI" id="CHEBI:132367"/>
        <dbReference type="ChEBI" id="CHEBI:132368"/>
        <dbReference type="EC" id="2.4.1.17"/>
    </reaction>
</comment>
<dbReference type="FunFam" id="3.40.50.2000:FF:000038">
    <property type="entry name" value="UDP-GlucuronosylTransferase"/>
    <property type="match status" value="1"/>
</dbReference>
<keyword evidence="5" id="KW-0808">Transferase</keyword>
<dbReference type="GO" id="GO:0015020">
    <property type="term" value="F:glucuronosyltransferase activity"/>
    <property type="evidence" value="ECO:0007669"/>
    <property type="project" value="UniProtKB-EC"/>
</dbReference>
<evidence type="ECO:0000256" key="11">
    <source>
        <dbReference type="SAM" id="SignalP"/>
    </source>
</evidence>
<evidence type="ECO:0000256" key="3">
    <source>
        <dbReference type="ARBA" id="ARBA00012544"/>
    </source>
</evidence>
<evidence type="ECO:0000256" key="7">
    <source>
        <dbReference type="ARBA" id="ARBA00022729"/>
    </source>
</evidence>
<evidence type="ECO:0000313" key="13">
    <source>
        <dbReference type="WBParaSite" id="PTRK_0000942200.1"/>
    </source>
</evidence>
<organism evidence="12 13">
    <name type="scientific">Parastrongyloides trichosuri</name>
    <name type="common">Possum-specific nematode worm</name>
    <dbReference type="NCBI Taxonomy" id="131310"/>
    <lineage>
        <taxon>Eukaryota</taxon>
        <taxon>Metazoa</taxon>
        <taxon>Ecdysozoa</taxon>
        <taxon>Nematoda</taxon>
        <taxon>Chromadorea</taxon>
        <taxon>Rhabditida</taxon>
        <taxon>Tylenchina</taxon>
        <taxon>Panagrolaimomorpha</taxon>
        <taxon>Strongyloidoidea</taxon>
        <taxon>Strongyloididae</taxon>
        <taxon>Parastrongyloides</taxon>
    </lineage>
</organism>
<dbReference type="Proteomes" id="UP000038045">
    <property type="component" value="Unplaced"/>
</dbReference>
<dbReference type="PANTHER" id="PTHR48043">
    <property type="entry name" value="EG:EG0003.4 PROTEIN-RELATED"/>
    <property type="match status" value="1"/>
</dbReference>
<evidence type="ECO:0000256" key="1">
    <source>
        <dbReference type="ARBA" id="ARBA00004167"/>
    </source>
</evidence>
<protein>
    <recommendedName>
        <fullName evidence="3">glucuronosyltransferase</fullName>
        <ecNumber evidence="3">2.4.1.17</ecNumber>
    </recommendedName>
</protein>
<dbReference type="PANTHER" id="PTHR48043:SF23">
    <property type="entry name" value="UDP-GLUCURONOSYLTRANSFERASE"/>
    <property type="match status" value="1"/>
</dbReference>
<keyword evidence="12" id="KW-1185">Reference proteome</keyword>
<accession>A0A0N4ZLP8</accession>
<keyword evidence="7 11" id="KW-0732">Signal</keyword>
<name>A0A0N4ZLP8_PARTI</name>
<comment type="subcellular location">
    <subcellularLocation>
        <location evidence="1">Membrane</location>
        <topology evidence="1">Single-pass membrane protein</topology>
    </subcellularLocation>
</comment>
<evidence type="ECO:0000256" key="4">
    <source>
        <dbReference type="ARBA" id="ARBA00022676"/>
    </source>
</evidence>
<dbReference type="CDD" id="cd03784">
    <property type="entry name" value="GT1_Gtf-like"/>
    <property type="match status" value="1"/>
</dbReference>
<evidence type="ECO:0000256" key="9">
    <source>
        <dbReference type="ARBA" id="ARBA00023136"/>
    </source>
</evidence>
<dbReference type="InterPro" id="IPR002213">
    <property type="entry name" value="UDP_glucos_trans"/>
</dbReference>
<proteinExistence type="inferred from homology"/>
<reference evidence="13" key="1">
    <citation type="submission" date="2017-02" db="UniProtKB">
        <authorList>
            <consortium name="WormBaseParasite"/>
        </authorList>
    </citation>
    <scope>IDENTIFICATION</scope>
</reference>
<dbReference type="EC" id="2.4.1.17" evidence="3"/>
<dbReference type="AlphaFoldDB" id="A0A0N4ZLP8"/>
<dbReference type="SUPFAM" id="SSF53756">
    <property type="entry name" value="UDP-Glycosyltransferase/glycogen phosphorylase"/>
    <property type="match status" value="1"/>
</dbReference>
<evidence type="ECO:0000313" key="12">
    <source>
        <dbReference type="Proteomes" id="UP000038045"/>
    </source>
</evidence>
<keyword evidence="6" id="KW-0812">Transmembrane</keyword>
<evidence type="ECO:0000256" key="5">
    <source>
        <dbReference type="ARBA" id="ARBA00022679"/>
    </source>
</evidence>
<keyword evidence="4" id="KW-0328">Glycosyltransferase</keyword>
<evidence type="ECO:0000256" key="8">
    <source>
        <dbReference type="ARBA" id="ARBA00022989"/>
    </source>
</evidence>
<dbReference type="Gene3D" id="3.40.50.2000">
    <property type="entry name" value="Glycogen Phosphorylase B"/>
    <property type="match status" value="1"/>
</dbReference>
<evidence type="ECO:0000256" key="10">
    <source>
        <dbReference type="ARBA" id="ARBA00047475"/>
    </source>
</evidence>
<feature type="signal peptide" evidence="11">
    <location>
        <begin position="1"/>
        <end position="17"/>
    </location>
</feature>
<evidence type="ECO:0000256" key="2">
    <source>
        <dbReference type="ARBA" id="ARBA00009995"/>
    </source>
</evidence>
<dbReference type="Pfam" id="PF00201">
    <property type="entry name" value="UDPGT"/>
    <property type="match status" value="1"/>
</dbReference>
<comment type="similarity">
    <text evidence="2">Belongs to the UDP-glycosyltransferase family.</text>
</comment>
<evidence type="ECO:0000256" key="6">
    <source>
        <dbReference type="ARBA" id="ARBA00022692"/>
    </source>
</evidence>
<dbReference type="InterPro" id="IPR050271">
    <property type="entry name" value="UDP-glycosyltransferase"/>
</dbReference>
<keyword evidence="8" id="KW-1133">Transmembrane helix</keyword>